<protein>
    <submittedName>
        <fullName evidence="1">Uncharacterized protein</fullName>
    </submittedName>
</protein>
<gene>
    <name evidence="1" type="ORF">RHSIM_Rhsim01G0152700</name>
</gene>
<sequence length="89" mass="10014">MGREKPPSVGHNPTTTIISKDLSSEVVSQVIGFFNRRGISENIPHKFTTKDSHSDLIRGLFVKVDLVQRGRIFCLLSVKRAVTVEKETY</sequence>
<organism evidence="1 2">
    <name type="scientific">Rhododendron simsii</name>
    <name type="common">Sims's rhododendron</name>
    <dbReference type="NCBI Taxonomy" id="118357"/>
    <lineage>
        <taxon>Eukaryota</taxon>
        <taxon>Viridiplantae</taxon>
        <taxon>Streptophyta</taxon>
        <taxon>Embryophyta</taxon>
        <taxon>Tracheophyta</taxon>
        <taxon>Spermatophyta</taxon>
        <taxon>Magnoliopsida</taxon>
        <taxon>eudicotyledons</taxon>
        <taxon>Gunneridae</taxon>
        <taxon>Pentapetalae</taxon>
        <taxon>asterids</taxon>
        <taxon>Ericales</taxon>
        <taxon>Ericaceae</taxon>
        <taxon>Ericoideae</taxon>
        <taxon>Rhodoreae</taxon>
        <taxon>Rhododendron</taxon>
    </lineage>
</organism>
<evidence type="ECO:0000313" key="1">
    <source>
        <dbReference type="EMBL" id="KAF7152380.1"/>
    </source>
</evidence>
<dbReference type="Proteomes" id="UP000626092">
    <property type="component" value="Unassembled WGS sequence"/>
</dbReference>
<keyword evidence="2" id="KW-1185">Reference proteome</keyword>
<evidence type="ECO:0000313" key="2">
    <source>
        <dbReference type="Proteomes" id="UP000626092"/>
    </source>
</evidence>
<comment type="caution">
    <text evidence="1">The sequence shown here is derived from an EMBL/GenBank/DDBJ whole genome shotgun (WGS) entry which is preliminary data.</text>
</comment>
<proteinExistence type="predicted"/>
<reference evidence="1" key="1">
    <citation type="submission" date="2019-11" db="EMBL/GenBank/DDBJ databases">
        <authorList>
            <person name="Liu Y."/>
            <person name="Hou J."/>
            <person name="Li T.-Q."/>
            <person name="Guan C.-H."/>
            <person name="Wu X."/>
            <person name="Wu H.-Z."/>
            <person name="Ling F."/>
            <person name="Zhang R."/>
            <person name="Shi X.-G."/>
            <person name="Ren J.-P."/>
            <person name="Chen E.-F."/>
            <person name="Sun J.-M."/>
        </authorList>
    </citation>
    <scope>NUCLEOTIDE SEQUENCE</scope>
    <source>
        <strain evidence="1">Adult_tree_wgs_1</strain>
        <tissue evidence="1">Leaves</tissue>
    </source>
</reference>
<dbReference type="AlphaFoldDB" id="A0A834LU15"/>
<accession>A0A834LU15</accession>
<name>A0A834LU15_RHOSS</name>
<dbReference type="EMBL" id="WJXA01000001">
    <property type="protein sequence ID" value="KAF7152380.1"/>
    <property type="molecule type" value="Genomic_DNA"/>
</dbReference>
<dbReference type="OrthoDB" id="46529at2759"/>